<dbReference type="InterPro" id="IPR029135">
    <property type="entry name" value="PPP1R35_C"/>
</dbReference>
<dbReference type="PaxDb" id="67767-A0A0J7NPB5"/>
<feature type="compositionally biased region" description="Polar residues" evidence="5">
    <location>
        <begin position="172"/>
        <end position="200"/>
    </location>
</feature>
<evidence type="ECO:0000313" key="7">
    <source>
        <dbReference type="EMBL" id="KMQ94345.1"/>
    </source>
</evidence>
<dbReference type="GO" id="GO:0005814">
    <property type="term" value="C:centriole"/>
    <property type="evidence" value="ECO:0007669"/>
    <property type="project" value="UniProtKB-SubCell"/>
</dbReference>
<keyword evidence="2" id="KW-0963">Cytoplasm</keyword>
<dbReference type="OrthoDB" id="8191506at2759"/>
<feature type="region of interest" description="Disordered" evidence="5">
    <location>
        <begin position="127"/>
        <end position="210"/>
    </location>
</feature>
<evidence type="ECO:0000256" key="1">
    <source>
        <dbReference type="ARBA" id="ARBA00004114"/>
    </source>
</evidence>
<reference evidence="7 8" key="1">
    <citation type="submission" date="2015-04" db="EMBL/GenBank/DDBJ databases">
        <title>Lasius niger genome sequencing.</title>
        <authorList>
            <person name="Konorov E.A."/>
            <person name="Nikitin M.A."/>
            <person name="Kirill M.V."/>
            <person name="Chang P."/>
        </authorList>
    </citation>
    <scope>NUCLEOTIDE SEQUENCE [LARGE SCALE GENOMIC DNA]</scope>
    <source>
        <tissue evidence="7">Whole</tissue>
    </source>
</reference>
<feature type="compositionally biased region" description="Basic and acidic residues" evidence="5">
    <location>
        <begin position="132"/>
        <end position="157"/>
    </location>
</feature>
<comment type="caution">
    <text evidence="7">The sequence shown here is derived from an EMBL/GenBank/DDBJ whole genome shotgun (WGS) entry which is preliminary data.</text>
</comment>
<evidence type="ECO:0000256" key="3">
    <source>
        <dbReference type="ARBA" id="ARBA00023212"/>
    </source>
</evidence>
<evidence type="ECO:0000256" key="4">
    <source>
        <dbReference type="ARBA" id="ARBA00029452"/>
    </source>
</evidence>
<sequence length="436" mass="49119">MSENTGAISRPKVRFSQFSDNVQNKEIDVEYCQEKTVLRANGPKITSIVSLKKPVRIVDPKKFTSIHNKDVLQCDRNTEISTHSSDIMSENIRRNTFPSNKNVPKIEISKILRNANGIQNIKENYNMLQPDKSPRDNLKDSKESLQQKGKENRDTILKKVVSSKDISKPRRGSSQYIQSVTQTGNGKPSTGNNTQKINTMDSKKSPKMTKSLSAPNIMKKTKNQMFKGTINAKSVTPNVMPCYKITARNKVSPVKKTILRNVSGPKIKTSVGPGVSHKKRNDADERHIVATLDVAAEELARPGYNSIACTINKLKELKQQKIVRDIDHLPSAQKSFVNGKISTALDFPLDEAIYKNLVDLSIDEKQLPSTITRSKDPEPRQKDITPKLSDFFIPESTKEICEAVHVKPRAPKMDENWNAFKISDKILEWKHSMDDV</sequence>
<organism evidence="7 8">
    <name type="scientific">Lasius niger</name>
    <name type="common">Black garden ant</name>
    <dbReference type="NCBI Taxonomy" id="67767"/>
    <lineage>
        <taxon>Eukaryota</taxon>
        <taxon>Metazoa</taxon>
        <taxon>Ecdysozoa</taxon>
        <taxon>Arthropoda</taxon>
        <taxon>Hexapoda</taxon>
        <taxon>Insecta</taxon>
        <taxon>Pterygota</taxon>
        <taxon>Neoptera</taxon>
        <taxon>Endopterygota</taxon>
        <taxon>Hymenoptera</taxon>
        <taxon>Apocrita</taxon>
        <taxon>Aculeata</taxon>
        <taxon>Formicoidea</taxon>
        <taxon>Formicidae</taxon>
        <taxon>Formicinae</taxon>
        <taxon>Lasius</taxon>
        <taxon>Lasius</taxon>
    </lineage>
</organism>
<dbReference type="Pfam" id="PF15503">
    <property type="entry name" value="PPP1R35_C"/>
    <property type="match status" value="1"/>
</dbReference>
<name>A0A0J7NPB5_LASNI</name>
<comment type="similarity">
    <text evidence="4">Belongs to the PPP1R35 family.</text>
</comment>
<keyword evidence="3" id="KW-0206">Cytoskeleton</keyword>
<keyword evidence="8" id="KW-1185">Reference proteome</keyword>
<evidence type="ECO:0000313" key="8">
    <source>
        <dbReference type="Proteomes" id="UP000036403"/>
    </source>
</evidence>
<evidence type="ECO:0000259" key="6">
    <source>
        <dbReference type="Pfam" id="PF15503"/>
    </source>
</evidence>
<accession>A0A0J7NPB5</accession>
<gene>
    <name evidence="7" type="ORF">RF55_5511</name>
</gene>
<comment type="subcellular location">
    <subcellularLocation>
        <location evidence="1">Cytoplasm</location>
        <location evidence="1">Cytoskeleton</location>
        <location evidence="1">Microtubule organizing center</location>
        <location evidence="1">Centrosome</location>
        <location evidence="1">Centriole</location>
    </subcellularLocation>
</comment>
<protein>
    <recommendedName>
        <fullName evidence="6">Protein phosphatase 1 regulatory subunit 35 C-terminal domain-containing protein</fullName>
    </recommendedName>
</protein>
<dbReference type="EMBL" id="LBMM01002800">
    <property type="protein sequence ID" value="KMQ94345.1"/>
    <property type="molecule type" value="Genomic_DNA"/>
</dbReference>
<feature type="domain" description="Protein phosphatase 1 regulatory subunit 35 C-terminal" evidence="6">
    <location>
        <begin position="329"/>
        <end position="397"/>
    </location>
</feature>
<proteinExistence type="inferred from homology"/>
<dbReference type="Proteomes" id="UP000036403">
    <property type="component" value="Unassembled WGS sequence"/>
</dbReference>
<evidence type="ECO:0000256" key="5">
    <source>
        <dbReference type="SAM" id="MobiDB-lite"/>
    </source>
</evidence>
<dbReference type="AlphaFoldDB" id="A0A0J7NPB5"/>
<evidence type="ECO:0000256" key="2">
    <source>
        <dbReference type="ARBA" id="ARBA00022490"/>
    </source>
</evidence>